<protein>
    <submittedName>
        <fullName evidence="1">D-lactate dehydrogenase</fullName>
    </submittedName>
</protein>
<dbReference type="OrthoDB" id="9805416at2"/>
<reference evidence="1 2" key="1">
    <citation type="submission" date="2016-12" db="EMBL/GenBank/DDBJ databases">
        <title>Genome sequencing of Methylocaldum marinum.</title>
        <authorList>
            <person name="Takeuchi M."/>
            <person name="Kamagata Y."/>
            <person name="Hiraoka S."/>
            <person name="Oshima K."/>
            <person name="Hattori M."/>
            <person name="Iwasaki W."/>
        </authorList>
    </citation>
    <scope>NUCLEOTIDE SEQUENCE [LARGE SCALE GENOMIC DNA]</scope>
    <source>
        <strain evidence="1 2">S8</strain>
    </source>
</reference>
<proteinExistence type="predicted"/>
<dbReference type="Proteomes" id="UP000266313">
    <property type="component" value="Chromosome"/>
</dbReference>
<dbReference type="KEGG" id="mmai:sS8_0736"/>
<keyword evidence="2" id="KW-1185">Reference proteome</keyword>
<evidence type="ECO:0000313" key="1">
    <source>
        <dbReference type="EMBL" id="BBA32701.1"/>
    </source>
</evidence>
<dbReference type="AlphaFoldDB" id="A0A250KP11"/>
<organism evidence="1 2">
    <name type="scientific">Methylocaldum marinum</name>
    <dbReference type="NCBI Taxonomy" id="1432792"/>
    <lineage>
        <taxon>Bacteria</taxon>
        <taxon>Pseudomonadati</taxon>
        <taxon>Pseudomonadota</taxon>
        <taxon>Gammaproteobacteria</taxon>
        <taxon>Methylococcales</taxon>
        <taxon>Methylococcaceae</taxon>
        <taxon>Methylocaldum</taxon>
    </lineage>
</organism>
<dbReference type="RefSeq" id="WP_119628444.1">
    <property type="nucleotide sequence ID" value="NZ_AP017928.1"/>
</dbReference>
<dbReference type="EMBL" id="AP017928">
    <property type="protein sequence ID" value="BBA32701.1"/>
    <property type="molecule type" value="Genomic_DNA"/>
</dbReference>
<evidence type="ECO:0000313" key="2">
    <source>
        <dbReference type="Proteomes" id="UP000266313"/>
    </source>
</evidence>
<accession>A0A250KP11</accession>
<sequence>MKIAFFEIEAWERETFEPLSRNHEVRFIPEPLTEDNISAHRDVEIVSPFIYSDLGGEVLGQLEALS</sequence>
<gene>
    <name evidence="1" type="ORF">sS8_0736</name>
</gene>
<dbReference type="Gene3D" id="3.40.50.720">
    <property type="entry name" value="NAD(P)-binding Rossmann-like Domain"/>
    <property type="match status" value="1"/>
</dbReference>
<dbReference type="SUPFAM" id="SSF52283">
    <property type="entry name" value="Formate/glycerate dehydrogenase catalytic domain-like"/>
    <property type="match status" value="1"/>
</dbReference>
<name>A0A250KP11_9GAMM</name>